<proteinExistence type="inferred from homology"/>
<dbReference type="EMBL" id="WIXE01014357">
    <property type="protein sequence ID" value="KAK5974369.1"/>
    <property type="molecule type" value="Genomic_DNA"/>
</dbReference>
<dbReference type="PRINTS" id="PR00111">
    <property type="entry name" value="ABHYDROLASE"/>
</dbReference>
<dbReference type="PANTHER" id="PTHR43329">
    <property type="entry name" value="EPOXIDE HYDROLASE"/>
    <property type="match status" value="1"/>
</dbReference>
<dbReference type="AlphaFoldDB" id="A0AAN8IGX7"/>
<evidence type="ECO:0000313" key="4">
    <source>
        <dbReference type="EMBL" id="KAK5974369.1"/>
    </source>
</evidence>
<name>A0AAN8IGX7_TRICO</name>
<dbReference type="PRINTS" id="PR00412">
    <property type="entry name" value="EPOXHYDRLASE"/>
</dbReference>
<dbReference type="InterPro" id="IPR000639">
    <property type="entry name" value="Epox_hydrolase-like"/>
</dbReference>
<comment type="caution">
    <text evidence="4">The sequence shown here is derived from an EMBL/GenBank/DDBJ whole genome shotgun (WGS) entry which is preliminary data.</text>
</comment>
<dbReference type="Pfam" id="PF00561">
    <property type="entry name" value="Abhydrolase_1"/>
    <property type="match status" value="1"/>
</dbReference>
<accession>A0AAN8IGX7</accession>
<evidence type="ECO:0000256" key="2">
    <source>
        <dbReference type="ARBA" id="ARBA00038334"/>
    </source>
</evidence>
<evidence type="ECO:0000313" key="5">
    <source>
        <dbReference type="Proteomes" id="UP001331761"/>
    </source>
</evidence>
<feature type="domain" description="AB hydrolase-1" evidence="3">
    <location>
        <begin position="26"/>
        <end position="129"/>
    </location>
</feature>
<keyword evidence="5" id="KW-1185">Reference proteome</keyword>
<organism evidence="4 5">
    <name type="scientific">Trichostrongylus colubriformis</name>
    <name type="common">Black scour worm</name>
    <dbReference type="NCBI Taxonomy" id="6319"/>
    <lineage>
        <taxon>Eukaryota</taxon>
        <taxon>Metazoa</taxon>
        <taxon>Ecdysozoa</taxon>
        <taxon>Nematoda</taxon>
        <taxon>Chromadorea</taxon>
        <taxon>Rhabditida</taxon>
        <taxon>Rhabditina</taxon>
        <taxon>Rhabditomorpha</taxon>
        <taxon>Strongyloidea</taxon>
        <taxon>Trichostrongylidae</taxon>
        <taxon>Trichostrongylus</taxon>
    </lineage>
</organism>
<protein>
    <submittedName>
        <fullName evidence="4">AB hydrolase-1 domain-containing protein</fullName>
    </submittedName>
</protein>
<reference evidence="4 5" key="1">
    <citation type="submission" date="2019-10" db="EMBL/GenBank/DDBJ databases">
        <title>Assembly and Annotation for the nematode Trichostrongylus colubriformis.</title>
        <authorList>
            <person name="Martin J."/>
        </authorList>
    </citation>
    <scope>NUCLEOTIDE SEQUENCE [LARGE SCALE GENOMIC DNA]</scope>
    <source>
        <strain evidence="4">G859</strain>
        <tissue evidence="4">Whole worm</tissue>
    </source>
</reference>
<feature type="non-terminal residue" evidence="4">
    <location>
        <position position="1"/>
    </location>
</feature>
<dbReference type="Proteomes" id="UP001331761">
    <property type="component" value="Unassembled WGS sequence"/>
</dbReference>
<gene>
    <name evidence="4" type="ORF">GCK32_013280</name>
</gene>
<dbReference type="SUPFAM" id="SSF53474">
    <property type="entry name" value="alpha/beta-Hydrolases"/>
    <property type="match status" value="1"/>
</dbReference>
<keyword evidence="1 4" id="KW-0378">Hydrolase</keyword>
<sequence length="302" mass="34043">CLEADIHVIQSVRLHYVQTGAEHKTLLLMLHGFPEFWYSWRYQLKYFADKYRCVAVDQRGYNLSDKPHNVEAYNTDLLVHDIKELIEALGYSKVYLMGHDWGAVIAWKFALYYADMVEKLVILNVPHPTAAQEMMMTNSEQRMKSWSVIIDDQNSPLAPDSGTSAHSRTDCEATIAAPPRVPPCAPPAPRLLFQTSNLLLFIVAPLGALSGPINYYRNITKSTPLRGEERICKPPTLIIWGDADQFLVKEGAIASLKYCKQGQLKFIEGASHWVMQDEPSQVNQLVDEFLSTPTLSSSASKL</sequence>
<evidence type="ECO:0000256" key="1">
    <source>
        <dbReference type="ARBA" id="ARBA00022801"/>
    </source>
</evidence>
<dbReference type="InterPro" id="IPR000073">
    <property type="entry name" value="AB_hydrolase_1"/>
</dbReference>
<dbReference type="GO" id="GO:0004301">
    <property type="term" value="F:epoxide hydrolase activity"/>
    <property type="evidence" value="ECO:0007669"/>
    <property type="project" value="UniProtKB-ARBA"/>
</dbReference>
<dbReference type="Gene3D" id="3.40.50.1820">
    <property type="entry name" value="alpha/beta hydrolase"/>
    <property type="match status" value="1"/>
</dbReference>
<evidence type="ECO:0000259" key="3">
    <source>
        <dbReference type="Pfam" id="PF00561"/>
    </source>
</evidence>
<dbReference type="InterPro" id="IPR029058">
    <property type="entry name" value="AB_hydrolase_fold"/>
</dbReference>
<comment type="similarity">
    <text evidence="2">Belongs to the AB hydrolase superfamily. Epoxide hydrolase family.</text>
</comment>